<comment type="caution">
    <text evidence="4">The sequence shown here is derived from an EMBL/GenBank/DDBJ whole genome shotgun (WGS) entry which is preliminary data.</text>
</comment>
<evidence type="ECO:0000313" key="5">
    <source>
        <dbReference type="Proteomes" id="UP000293398"/>
    </source>
</evidence>
<accession>A0A4Q7VFI6</accession>
<comment type="similarity">
    <text evidence="1">Belongs to the PrpD family.</text>
</comment>
<sequence length="471" mass="50667">MNTLTHDIARFIHTFDQSTVPEHAYQLATTGIIDCMGCMFAGAHEPLVDILGRHFTGTTSAQVDSPIPVPFLGAYFRHTDAACLWAAASHALDYDDVAMSAHPSTVLMPSVITAAWELSSSGKEVLNAYIIGYEIWAELFGREADPYHLKGWHPTAVFGTVAAAGALSYLYRLDQHTTTMALGLAASMASGLVANFGTMTKPYHAGRAAANAVEAVQLARLGMTACADVFEHKAGFLNAISPGGRVDVNEAVKLGRALYITESGVNIKRYPVCYSSHRIIDGMLALAQQHDLTPDTIASIDATIGRPQASMLRNRRPETKLEAKFSLEFAIAAALLAGKVGLAELSDAFVNRTQLQTIYPKIQVHAIDDPDPADPAFSMTDRLCVTLRNGTVLDSGQIRYPSGHARLPLTQQQLQEKFMDCVASGLADGHAHGNAASTAQQAGLDPHRAGQLYQALDRLPDVANIRTLFTP</sequence>
<dbReference type="RefSeq" id="WP_130304268.1">
    <property type="nucleotide sequence ID" value="NZ_SHKO01000002.1"/>
</dbReference>
<dbReference type="GO" id="GO:0016829">
    <property type="term" value="F:lyase activity"/>
    <property type="evidence" value="ECO:0007669"/>
    <property type="project" value="InterPro"/>
</dbReference>
<evidence type="ECO:0000313" key="4">
    <source>
        <dbReference type="EMBL" id="RZT94308.1"/>
    </source>
</evidence>
<dbReference type="InterPro" id="IPR036148">
    <property type="entry name" value="MmgE/PrpD_sf"/>
</dbReference>
<dbReference type="Gene3D" id="3.30.1330.120">
    <property type="entry name" value="2-methylcitrate dehydratase PrpD"/>
    <property type="match status" value="1"/>
</dbReference>
<dbReference type="Proteomes" id="UP000293398">
    <property type="component" value="Unassembled WGS sequence"/>
</dbReference>
<feature type="domain" description="MmgE/PrpD N-terminal" evidence="2">
    <location>
        <begin position="7"/>
        <end position="246"/>
    </location>
</feature>
<evidence type="ECO:0000256" key="1">
    <source>
        <dbReference type="ARBA" id="ARBA00006174"/>
    </source>
</evidence>
<dbReference type="SUPFAM" id="SSF103378">
    <property type="entry name" value="2-methylcitrate dehydratase PrpD"/>
    <property type="match status" value="1"/>
</dbReference>
<proteinExistence type="inferred from homology"/>
<dbReference type="EMBL" id="SHKO01000002">
    <property type="protein sequence ID" value="RZT94308.1"/>
    <property type="molecule type" value="Genomic_DNA"/>
</dbReference>
<gene>
    <name evidence="4" type="ORF">EV681_2726</name>
</gene>
<dbReference type="InterPro" id="IPR005656">
    <property type="entry name" value="MmgE_PrpD"/>
</dbReference>
<evidence type="ECO:0000259" key="2">
    <source>
        <dbReference type="Pfam" id="PF03972"/>
    </source>
</evidence>
<dbReference type="InterPro" id="IPR042188">
    <property type="entry name" value="MmgE/PrpD_sf_2"/>
</dbReference>
<keyword evidence="5" id="KW-1185">Reference proteome</keyword>
<dbReference type="InterPro" id="IPR042183">
    <property type="entry name" value="MmgE/PrpD_sf_1"/>
</dbReference>
<dbReference type="InterPro" id="IPR045337">
    <property type="entry name" value="MmgE_PrpD_C"/>
</dbReference>
<dbReference type="PANTHER" id="PTHR16943">
    <property type="entry name" value="2-METHYLCITRATE DEHYDRATASE-RELATED"/>
    <property type="match status" value="1"/>
</dbReference>
<dbReference type="Pfam" id="PF03972">
    <property type="entry name" value="MmgE_PrpD_N"/>
    <property type="match status" value="1"/>
</dbReference>
<organism evidence="4 5">
    <name type="scientific">Advenella incenata</name>
    <dbReference type="NCBI Taxonomy" id="267800"/>
    <lineage>
        <taxon>Bacteria</taxon>
        <taxon>Pseudomonadati</taxon>
        <taxon>Pseudomonadota</taxon>
        <taxon>Betaproteobacteria</taxon>
        <taxon>Burkholderiales</taxon>
        <taxon>Alcaligenaceae</taxon>
    </lineage>
</organism>
<reference evidence="4 5" key="1">
    <citation type="submission" date="2019-02" db="EMBL/GenBank/DDBJ databases">
        <title>Genomic Encyclopedia of Type Strains, Phase IV (KMG-IV): sequencing the most valuable type-strain genomes for metagenomic binning, comparative biology and taxonomic classification.</title>
        <authorList>
            <person name="Goeker M."/>
        </authorList>
    </citation>
    <scope>NUCLEOTIDE SEQUENCE [LARGE SCALE GENOMIC DNA]</scope>
    <source>
        <strain evidence="4 5">DSM 23814</strain>
    </source>
</reference>
<dbReference type="InterPro" id="IPR045336">
    <property type="entry name" value="MmgE_PrpD_N"/>
</dbReference>
<dbReference type="Gene3D" id="1.10.4100.10">
    <property type="entry name" value="2-methylcitrate dehydratase PrpD"/>
    <property type="match status" value="1"/>
</dbReference>
<name>A0A4Q7VFI6_9BURK</name>
<dbReference type="AlphaFoldDB" id="A0A4Q7VFI6"/>
<dbReference type="PANTHER" id="PTHR16943:SF8">
    <property type="entry name" value="2-METHYLCITRATE DEHYDRATASE"/>
    <property type="match status" value="1"/>
</dbReference>
<protein>
    <submittedName>
        <fullName evidence="4">2-methylcitrate dehydratase PrpD</fullName>
    </submittedName>
</protein>
<dbReference type="Pfam" id="PF19305">
    <property type="entry name" value="MmgE_PrpD_C"/>
    <property type="match status" value="1"/>
</dbReference>
<dbReference type="OrthoDB" id="8680281at2"/>
<evidence type="ECO:0000259" key="3">
    <source>
        <dbReference type="Pfam" id="PF19305"/>
    </source>
</evidence>
<feature type="domain" description="MmgE/PrpD C-terminal" evidence="3">
    <location>
        <begin position="270"/>
        <end position="429"/>
    </location>
</feature>